<protein>
    <submittedName>
        <fullName evidence="11">Sugar transferase</fullName>
    </submittedName>
</protein>
<dbReference type="EMBL" id="ARYI01000011">
    <property type="protein sequence ID" value="KCZ91464.1"/>
    <property type="molecule type" value="Genomic_DNA"/>
</dbReference>
<evidence type="ECO:0000259" key="10">
    <source>
        <dbReference type="Pfam" id="PF02397"/>
    </source>
</evidence>
<comment type="caution">
    <text evidence="11">The sequence shown here is derived from an EMBL/GenBank/DDBJ whole genome shotgun (WGS) entry which is preliminary data.</text>
</comment>
<comment type="subcellular location">
    <subcellularLocation>
        <location evidence="1">Cell membrane</location>
    </subcellularLocation>
</comment>
<keyword evidence="6 9" id="KW-1133">Transmembrane helix</keyword>
<evidence type="ECO:0000256" key="5">
    <source>
        <dbReference type="ARBA" id="ARBA00022692"/>
    </source>
</evidence>
<comment type="similarity">
    <text evidence="2">Belongs to the bacterial sugar transferase family.</text>
</comment>
<evidence type="ECO:0000256" key="7">
    <source>
        <dbReference type="ARBA" id="ARBA00023136"/>
    </source>
</evidence>
<evidence type="ECO:0000256" key="8">
    <source>
        <dbReference type="ARBA" id="ARBA00023169"/>
    </source>
</evidence>
<feature type="transmembrane region" description="Helical" evidence="9">
    <location>
        <begin position="39"/>
        <end position="60"/>
    </location>
</feature>
<accession>A0A059FLF1</accession>
<sequence>MEFRITDATGGVEGDNFVISEPRRPNPRNSFTAKRALDILAASLGLIFIAPLLLIVGLMVRLQDGQAAIFSHTRYGQHGRTFKCYKLRSMVPDAAERLQALLDTDPAAKREWDLTQKLARDPRITPLGRFIRATSIDELPQLINVLKGDMSLVGPRPISLSERGKYGENFADYCSVRPGITGLWQVSGRSNVSYPERVRLDTTYAQSRSFWGDVVIILKTIPAVLKSDGAC</sequence>
<keyword evidence="8" id="KW-0270">Exopolysaccharide synthesis</keyword>
<dbReference type="GO" id="GO:0016780">
    <property type="term" value="F:phosphotransferase activity, for other substituted phosphate groups"/>
    <property type="evidence" value="ECO:0007669"/>
    <property type="project" value="TreeGrafter"/>
</dbReference>
<organism evidence="11 12">
    <name type="scientific">Hyphomonas hirschiana VP5</name>
    <dbReference type="NCBI Taxonomy" id="1280951"/>
    <lineage>
        <taxon>Bacteria</taxon>
        <taxon>Pseudomonadati</taxon>
        <taxon>Pseudomonadota</taxon>
        <taxon>Alphaproteobacteria</taxon>
        <taxon>Hyphomonadales</taxon>
        <taxon>Hyphomonadaceae</taxon>
        <taxon>Hyphomonas</taxon>
    </lineage>
</organism>
<evidence type="ECO:0000256" key="1">
    <source>
        <dbReference type="ARBA" id="ARBA00004236"/>
    </source>
</evidence>
<keyword evidence="4 11" id="KW-0808">Transferase</keyword>
<evidence type="ECO:0000256" key="3">
    <source>
        <dbReference type="ARBA" id="ARBA00022475"/>
    </source>
</evidence>
<evidence type="ECO:0000313" key="12">
    <source>
        <dbReference type="Proteomes" id="UP000025061"/>
    </source>
</evidence>
<dbReference type="PATRIC" id="fig|1280951.3.peg.2573"/>
<keyword evidence="7 9" id="KW-0472">Membrane</keyword>
<evidence type="ECO:0000256" key="2">
    <source>
        <dbReference type="ARBA" id="ARBA00006464"/>
    </source>
</evidence>
<evidence type="ECO:0000256" key="9">
    <source>
        <dbReference type="SAM" id="Phobius"/>
    </source>
</evidence>
<dbReference type="InterPro" id="IPR003362">
    <property type="entry name" value="Bact_transf"/>
</dbReference>
<dbReference type="AlphaFoldDB" id="A0A059FLF1"/>
<feature type="domain" description="Bacterial sugar transferase" evidence="10">
    <location>
        <begin position="34"/>
        <end position="226"/>
    </location>
</feature>
<dbReference type="PANTHER" id="PTHR30576:SF4">
    <property type="entry name" value="UNDECAPRENYL-PHOSPHATE GALACTOSE PHOSPHOTRANSFERASE"/>
    <property type="match status" value="1"/>
</dbReference>
<dbReference type="GO" id="GO:0005886">
    <property type="term" value="C:plasma membrane"/>
    <property type="evidence" value="ECO:0007669"/>
    <property type="project" value="UniProtKB-SubCell"/>
</dbReference>
<dbReference type="Pfam" id="PF02397">
    <property type="entry name" value="Bac_transf"/>
    <property type="match status" value="1"/>
</dbReference>
<reference evidence="11 12" key="1">
    <citation type="submission" date="2013-04" db="EMBL/GenBank/DDBJ databases">
        <title>Hyphomonas hirschiana VP5 Genome Sequencing.</title>
        <authorList>
            <person name="Lai Q."/>
            <person name="Shao Z."/>
        </authorList>
    </citation>
    <scope>NUCLEOTIDE SEQUENCE [LARGE SCALE GENOMIC DNA]</scope>
    <source>
        <strain evidence="11 12">VP5</strain>
    </source>
</reference>
<keyword evidence="5 9" id="KW-0812">Transmembrane</keyword>
<dbReference type="GO" id="GO:0000271">
    <property type="term" value="P:polysaccharide biosynthetic process"/>
    <property type="evidence" value="ECO:0007669"/>
    <property type="project" value="UniProtKB-KW"/>
</dbReference>
<keyword evidence="3" id="KW-1003">Cell membrane</keyword>
<dbReference type="OrthoDB" id="9808602at2"/>
<name>A0A059FLF1_9PROT</name>
<dbReference type="RefSeq" id="WP_011647636.1">
    <property type="nucleotide sequence ID" value="NZ_ARYI01000011.1"/>
</dbReference>
<evidence type="ECO:0000256" key="6">
    <source>
        <dbReference type="ARBA" id="ARBA00022989"/>
    </source>
</evidence>
<evidence type="ECO:0000313" key="11">
    <source>
        <dbReference type="EMBL" id="KCZ91464.1"/>
    </source>
</evidence>
<dbReference type="Proteomes" id="UP000025061">
    <property type="component" value="Unassembled WGS sequence"/>
</dbReference>
<evidence type="ECO:0000256" key="4">
    <source>
        <dbReference type="ARBA" id="ARBA00022679"/>
    </source>
</evidence>
<keyword evidence="12" id="KW-1185">Reference proteome</keyword>
<gene>
    <name evidence="11" type="ORF">HHI_12769</name>
</gene>
<dbReference type="PANTHER" id="PTHR30576">
    <property type="entry name" value="COLANIC BIOSYNTHESIS UDP-GLUCOSE LIPID CARRIER TRANSFERASE"/>
    <property type="match status" value="1"/>
</dbReference>
<proteinExistence type="inferred from homology"/>